<feature type="non-terminal residue" evidence="1">
    <location>
        <position position="1"/>
    </location>
</feature>
<dbReference type="Proteomes" id="UP001553161">
    <property type="component" value="Unassembled WGS sequence"/>
</dbReference>
<organism evidence="1 2">
    <name type="scientific">Meridianimarinicoccus marinus</name>
    <dbReference type="NCBI Taxonomy" id="3231483"/>
    <lineage>
        <taxon>Bacteria</taxon>
        <taxon>Pseudomonadati</taxon>
        <taxon>Pseudomonadota</taxon>
        <taxon>Alphaproteobacteria</taxon>
        <taxon>Rhodobacterales</taxon>
        <taxon>Paracoccaceae</taxon>
        <taxon>Meridianimarinicoccus</taxon>
    </lineage>
</organism>
<evidence type="ECO:0000313" key="2">
    <source>
        <dbReference type="Proteomes" id="UP001553161"/>
    </source>
</evidence>
<reference evidence="1 2" key="1">
    <citation type="submission" date="2024-07" db="EMBL/GenBank/DDBJ databases">
        <authorList>
            <person name="Kang M."/>
        </authorList>
    </citation>
    <scope>NUCLEOTIDE SEQUENCE [LARGE SCALE GENOMIC DNA]</scope>
    <source>
        <strain evidence="1 2">DFM31</strain>
    </source>
</reference>
<gene>
    <name evidence="1" type="ORF">AB0T83_20395</name>
</gene>
<protein>
    <submittedName>
        <fullName evidence="1">Uncharacterized protein</fullName>
    </submittedName>
</protein>
<keyword evidence="2" id="KW-1185">Reference proteome</keyword>
<sequence length="74" mass="8689">PIKLNRGGIKHMPRYCVVDGNRYESFHQFGTSILKKSVSEIIELRNEHFIEKHKSTVCGYTVEMFYKCDEPKKP</sequence>
<evidence type="ECO:0000313" key="1">
    <source>
        <dbReference type="EMBL" id="MEV8469082.1"/>
    </source>
</evidence>
<comment type="caution">
    <text evidence="1">The sequence shown here is derived from an EMBL/GenBank/DDBJ whole genome shotgun (WGS) entry which is preliminary data.</text>
</comment>
<accession>A0ABV3LDI9</accession>
<proteinExistence type="predicted"/>
<dbReference type="RefSeq" id="WP_366195028.1">
    <property type="nucleotide sequence ID" value="NZ_JBFBVU010000125.1"/>
</dbReference>
<dbReference type="EMBL" id="JBFBVU010000125">
    <property type="protein sequence ID" value="MEV8469082.1"/>
    <property type="molecule type" value="Genomic_DNA"/>
</dbReference>
<name>A0ABV3LDI9_9RHOB</name>